<evidence type="ECO:0000313" key="1">
    <source>
        <dbReference type="EMBL" id="GAA3584224.1"/>
    </source>
</evidence>
<dbReference type="Proteomes" id="UP001501222">
    <property type="component" value="Unassembled WGS sequence"/>
</dbReference>
<name>A0ABP6YI58_9ACTN</name>
<gene>
    <name evidence="1" type="ORF">GCM10022235_63370</name>
</gene>
<protein>
    <submittedName>
        <fullName evidence="1">Uncharacterized protein</fullName>
    </submittedName>
</protein>
<accession>A0ABP6YI58</accession>
<sequence>MMAGRRQSATRKTLAAIKELRRAVTAPVVTATTSLPRPASHCHAPHLIDTTRLTATTGAPSHCHAPHLIDTTRLTAMPRLTATTGAPSHCHAPHLTDTTHGPCHGPRSLSRSTVHAPVTVHLAGSTD</sequence>
<comment type="caution">
    <text evidence="1">The sequence shown here is derived from an EMBL/GenBank/DDBJ whole genome shotgun (WGS) entry which is preliminary data.</text>
</comment>
<proteinExistence type="predicted"/>
<reference evidence="2" key="1">
    <citation type="journal article" date="2019" name="Int. J. Syst. Evol. Microbiol.">
        <title>The Global Catalogue of Microorganisms (GCM) 10K type strain sequencing project: providing services to taxonomists for standard genome sequencing and annotation.</title>
        <authorList>
            <consortium name="The Broad Institute Genomics Platform"/>
            <consortium name="The Broad Institute Genome Sequencing Center for Infectious Disease"/>
            <person name="Wu L."/>
            <person name="Ma J."/>
        </authorList>
    </citation>
    <scope>NUCLEOTIDE SEQUENCE [LARGE SCALE GENOMIC DNA]</scope>
    <source>
        <strain evidence="2">JCM 16928</strain>
    </source>
</reference>
<dbReference type="EMBL" id="BAABAA010000011">
    <property type="protein sequence ID" value="GAA3584224.1"/>
    <property type="molecule type" value="Genomic_DNA"/>
</dbReference>
<keyword evidence="2" id="KW-1185">Reference proteome</keyword>
<organism evidence="1 2">
    <name type="scientific">Kribbella ginsengisoli</name>
    <dbReference type="NCBI Taxonomy" id="363865"/>
    <lineage>
        <taxon>Bacteria</taxon>
        <taxon>Bacillati</taxon>
        <taxon>Actinomycetota</taxon>
        <taxon>Actinomycetes</taxon>
        <taxon>Propionibacteriales</taxon>
        <taxon>Kribbellaceae</taxon>
        <taxon>Kribbella</taxon>
    </lineage>
</organism>
<evidence type="ECO:0000313" key="2">
    <source>
        <dbReference type="Proteomes" id="UP001501222"/>
    </source>
</evidence>